<reference evidence="1 2" key="1">
    <citation type="journal article" date="2008" name="Nature">
        <title>The genome of the choanoflagellate Monosiga brevicollis and the origin of metazoans.</title>
        <authorList>
            <consortium name="JGI Sequencing"/>
            <person name="King N."/>
            <person name="Westbrook M.J."/>
            <person name="Young S.L."/>
            <person name="Kuo A."/>
            <person name="Abedin M."/>
            <person name="Chapman J."/>
            <person name="Fairclough S."/>
            <person name="Hellsten U."/>
            <person name="Isogai Y."/>
            <person name="Letunic I."/>
            <person name="Marr M."/>
            <person name="Pincus D."/>
            <person name="Putnam N."/>
            <person name="Rokas A."/>
            <person name="Wright K.J."/>
            <person name="Zuzow R."/>
            <person name="Dirks W."/>
            <person name="Good M."/>
            <person name="Goodstein D."/>
            <person name="Lemons D."/>
            <person name="Li W."/>
            <person name="Lyons J.B."/>
            <person name="Morris A."/>
            <person name="Nichols S."/>
            <person name="Richter D.J."/>
            <person name="Salamov A."/>
            <person name="Bork P."/>
            <person name="Lim W.A."/>
            <person name="Manning G."/>
            <person name="Miller W.T."/>
            <person name="McGinnis W."/>
            <person name="Shapiro H."/>
            <person name="Tjian R."/>
            <person name="Grigoriev I.V."/>
            <person name="Rokhsar D."/>
        </authorList>
    </citation>
    <scope>NUCLEOTIDE SEQUENCE [LARGE SCALE GENOMIC DNA]</scope>
    <source>
        <strain evidence="2">MX1 / ATCC 50154</strain>
    </source>
</reference>
<keyword evidence="2" id="KW-1185">Reference proteome</keyword>
<dbReference type="AlphaFoldDB" id="A9UTP1"/>
<name>A9UTP1_MONBE</name>
<accession>A9UTP1</accession>
<dbReference type="Proteomes" id="UP000001357">
    <property type="component" value="Unassembled WGS sequence"/>
</dbReference>
<organism evidence="1 2">
    <name type="scientific">Monosiga brevicollis</name>
    <name type="common">Choanoflagellate</name>
    <dbReference type="NCBI Taxonomy" id="81824"/>
    <lineage>
        <taxon>Eukaryota</taxon>
        <taxon>Choanoflagellata</taxon>
        <taxon>Craspedida</taxon>
        <taxon>Salpingoecidae</taxon>
        <taxon>Monosiga</taxon>
    </lineage>
</organism>
<gene>
    <name evidence="1" type="ORF">MONBRDRAFT_6380</name>
</gene>
<sequence>MAEGPELDVGQQHLRLWSAVGKHSRSCELLLLDPVAAELLRWSVGTEFLLTTTQAHVVELGDFPLKMPLKWASACVVVTIDAHQQPVCRMPCSPSASSLDIEHANVLLVAPPGSTSATGQLDHATLQEHLTLLGVNISSLTVVNLNNIVPAAEPVPGIFTLPGAAACAPQGTLTQLANLLHLLQARELTAHAAGDATWHRTCDDFVRSFTPQAHARHKIAVLLLDRALDMATALMSVASLGDNLATHMLPASMCSSDRVVRHQGAQRRAEVPTPSRAKLMSTLPHTLSWALYHSTKPMQHLLLLDFLLSMDLAWKHFVLPATLYVSK</sequence>
<dbReference type="InParanoid" id="A9UTP1"/>
<evidence type="ECO:0000313" key="1">
    <source>
        <dbReference type="EMBL" id="EDQ91525.1"/>
    </source>
</evidence>
<evidence type="ECO:0000313" key="2">
    <source>
        <dbReference type="Proteomes" id="UP000001357"/>
    </source>
</evidence>
<proteinExistence type="predicted"/>
<protein>
    <submittedName>
        <fullName evidence="1">Uncharacterized protein</fullName>
    </submittedName>
</protein>
<dbReference type="GeneID" id="5888987"/>
<dbReference type="KEGG" id="mbr:MONBRDRAFT_6380"/>
<dbReference type="RefSeq" id="XP_001743947.1">
    <property type="nucleotide sequence ID" value="XM_001743895.1"/>
</dbReference>
<dbReference type="EMBL" id="CH991545">
    <property type="protein sequence ID" value="EDQ91525.1"/>
    <property type="molecule type" value="Genomic_DNA"/>
</dbReference>